<dbReference type="InterPro" id="IPR003594">
    <property type="entry name" value="HATPase_dom"/>
</dbReference>
<keyword evidence="4" id="KW-0808">Transferase</keyword>
<name>A0A538SKL6_UNCEI</name>
<keyword evidence="7" id="KW-0067">ATP-binding</keyword>
<evidence type="ECO:0000256" key="2">
    <source>
        <dbReference type="ARBA" id="ARBA00012438"/>
    </source>
</evidence>
<dbReference type="InterPro" id="IPR001789">
    <property type="entry name" value="Sig_transdc_resp-reg_receiver"/>
</dbReference>
<protein>
    <recommendedName>
        <fullName evidence="10">Sensory/regulatory protein RpfC</fullName>
        <ecNumber evidence="2">2.7.13.3</ecNumber>
    </recommendedName>
</protein>
<evidence type="ECO:0000256" key="11">
    <source>
        <dbReference type="PROSITE-ProRule" id="PRU00169"/>
    </source>
</evidence>
<evidence type="ECO:0000259" key="13">
    <source>
        <dbReference type="PROSITE" id="PS50110"/>
    </source>
</evidence>
<dbReference type="InterPro" id="IPR004358">
    <property type="entry name" value="Sig_transdc_His_kin-like_C"/>
</dbReference>
<evidence type="ECO:0000256" key="6">
    <source>
        <dbReference type="ARBA" id="ARBA00022777"/>
    </source>
</evidence>
<dbReference type="SUPFAM" id="SSF47384">
    <property type="entry name" value="Homodimeric domain of signal transducing histidine kinase"/>
    <property type="match status" value="1"/>
</dbReference>
<dbReference type="PROSITE" id="PS50109">
    <property type="entry name" value="HIS_KIN"/>
    <property type="match status" value="1"/>
</dbReference>
<dbReference type="CDD" id="cd00082">
    <property type="entry name" value="HisKA"/>
    <property type="match status" value="1"/>
</dbReference>
<comment type="subunit">
    <text evidence="9">At low DSF concentrations, interacts with RpfF.</text>
</comment>
<feature type="domain" description="Histidine kinase" evidence="12">
    <location>
        <begin position="66"/>
        <end position="287"/>
    </location>
</feature>
<dbReference type="GO" id="GO:0005524">
    <property type="term" value="F:ATP binding"/>
    <property type="evidence" value="ECO:0007669"/>
    <property type="project" value="UniProtKB-KW"/>
</dbReference>
<dbReference type="Gene3D" id="3.40.50.2300">
    <property type="match status" value="1"/>
</dbReference>
<gene>
    <name evidence="14" type="ORF">E6K72_09820</name>
</gene>
<dbReference type="AlphaFoldDB" id="A0A538SKL6"/>
<keyword evidence="5" id="KW-0547">Nucleotide-binding</keyword>
<dbReference type="FunFam" id="1.10.287.130:FF:000002">
    <property type="entry name" value="Two-component osmosensing histidine kinase"/>
    <property type="match status" value="1"/>
</dbReference>
<evidence type="ECO:0000256" key="9">
    <source>
        <dbReference type="ARBA" id="ARBA00064003"/>
    </source>
</evidence>
<comment type="caution">
    <text evidence="11">Lacks conserved residue(s) required for the propagation of feature annotation.</text>
</comment>
<dbReference type="SMART" id="SM00448">
    <property type="entry name" value="REC"/>
    <property type="match status" value="1"/>
</dbReference>
<keyword evidence="8" id="KW-0902">Two-component regulatory system</keyword>
<keyword evidence="6" id="KW-0418">Kinase</keyword>
<evidence type="ECO:0000256" key="8">
    <source>
        <dbReference type="ARBA" id="ARBA00023012"/>
    </source>
</evidence>
<dbReference type="Proteomes" id="UP000317716">
    <property type="component" value="Unassembled WGS sequence"/>
</dbReference>
<evidence type="ECO:0000313" key="14">
    <source>
        <dbReference type="EMBL" id="TMQ51915.1"/>
    </source>
</evidence>
<evidence type="ECO:0000256" key="4">
    <source>
        <dbReference type="ARBA" id="ARBA00022679"/>
    </source>
</evidence>
<evidence type="ECO:0000256" key="3">
    <source>
        <dbReference type="ARBA" id="ARBA00022553"/>
    </source>
</evidence>
<dbReference type="InterPro" id="IPR036890">
    <property type="entry name" value="HATPase_C_sf"/>
</dbReference>
<keyword evidence="3" id="KW-0597">Phosphoprotein</keyword>
<dbReference type="SMART" id="SM00388">
    <property type="entry name" value="HisKA"/>
    <property type="match status" value="1"/>
</dbReference>
<evidence type="ECO:0000313" key="15">
    <source>
        <dbReference type="Proteomes" id="UP000317716"/>
    </source>
</evidence>
<dbReference type="SUPFAM" id="SSF52172">
    <property type="entry name" value="CheY-like"/>
    <property type="match status" value="1"/>
</dbReference>
<evidence type="ECO:0000259" key="12">
    <source>
        <dbReference type="PROSITE" id="PS50109"/>
    </source>
</evidence>
<accession>A0A538SKL6</accession>
<dbReference type="Gene3D" id="3.30.565.10">
    <property type="entry name" value="Histidine kinase-like ATPase, C-terminal domain"/>
    <property type="match status" value="1"/>
</dbReference>
<dbReference type="FunFam" id="3.30.565.10:FF:000010">
    <property type="entry name" value="Sensor histidine kinase RcsC"/>
    <property type="match status" value="1"/>
</dbReference>
<dbReference type="CDD" id="cd17546">
    <property type="entry name" value="REC_hyHK_CKI1_RcsC-like"/>
    <property type="match status" value="1"/>
</dbReference>
<dbReference type="InterPro" id="IPR036097">
    <property type="entry name" value="HisK_dim/P_sf"/>
</dbReference>
<evidence type="ECO:0000256" key="7">
    <source>
        <dbReference type="ARBA" id="ARBA00022840"/>
    </source>
</evidence>
<dbReference type="Pfam" id="PF00512">
    <property type="entry name" value="HisKA"/>
    <property type="match status" value="1"/>
</dbReference>
<dbReference type="InterPro" id="IPR011006">
    <property type="entry name" value="CheY-like_superfamily"/>
</dbReference>
<dbReference type="EC" id="2.7.13.3" evidence="2"/>
<sequence>VQVQVRARRVTRPSGEVLFVGTVRPVANIGPQAVLAGSASQQVKELAAQLEAAQATAKQKTDFLAMMSHEIRTPMNGVMGMTHMLLETGLDDHQRHLIEVIQSSARTLITLISETLDFSRLEAGRLPLENIEFDLRVAVEQVVELMKPLTLDKALTFGSSIHHEVPSRLKGDPSRLRQVLMNFVGNAVKFTEQGEITVGIKRLKEDDDRVRLRFSVTDTGIGMTPEQADKIFEPYVQADASTARRFGGSGLGLAISQELVQLMGGVVGVRSEPLKGSTFWFDLAFEKGPMAAAAPREPDVQLRGVRVLVVDPSSAARAAVVQMLAAWGCIAEEAEHCEDALSRMRDAAGRGEPYDVALIEVEQPGMDGEQFGWTVRSDESLARTLTMLMTAVGRRGDAARAKGLGFSAYLVKPVEWGELYAALVEVVGNAKAGAGAAARLVTRHTL</sequence>
<dbReference type="InterPro" id="IPR003661">
    <property type="entry name" value="HisK_dim/P_dom"/>
</dbReference>
<proteinExistence type="predicted"/>
<feature type="domain" description="Response regulatory" evidence="13">
    <location>
        <begin position="306"/>
        <end position="427"/>
    </location>
</feature>
<dbReference type="PANTHER" id="PTHR45339:SF1">
    <property type="entry name" value="HYBRID SIGNAL TRANSDUCTION HISTIDINE KINASE J"/>
    <property type="match status" value="1"/>
</dbReference>
<dbReference type="CDD" id="cd16922">
    <property type="entry name" value="HATPase_EvgS-ArcB-TorS-like"/>
    <property type="match status" value="1"/>
</dbReference>
<dbReference type="Pfam" id="PF00072">
    <property type="entry name" value="Response_reg"/>
    <property type="match status" value="1"/>
</dbReference>
<dbReference type="Gene3D" id="1.10.287.130">
    <property type="match status" value="1"/>
</dbReference>
<reference evidence="14 15" key="1">
    <citation type="journal article" date="2019" name="Nat. Microbiol.">
        <title>Mediterranean grassland soil C-N compound turnover is dependent on rainfall and depth, and is mediated by genomically divergent microorganisms.</title>
        <authorList>
            <person name="Diamond S."/>
            <person name="Andeer P.F."/>
            <person name="Li Z."/>
            <person name="Crits-Christoph A."/>
            <person name="Burstein D."/>
            <person name="Anantharaman K."/>
            <person name="Lane K.R."/>
            <person name="Thomas B.C."/>
            <person name="Pan C."/>
            <person name="Northen T.R."/>
            <person name="Banfield J.F."/>
        </authorList>
    </citation>
    <scope>NUCLEOTIDE SEQUENCE [LARGE SCALE GENOMIC DNA]</scope>
    <source>
        <strain evidence="14">WS_2</strain>
    </source>
</reference>
<evidence type="ECO:0000256" key="5">
    <source>
        <dbReference type="ARBA" id="ARBA00022741"/>
    </source>
</evidence>
<comment type="caution">
    <text evidence="14">The sequence shown here is derived from an EMBL/GenBank/DDBJ whole genome shotgun (WGS) entry which is preliminary data.</text>
</comment>
<dbReference type="PROSITE" id="PS50110">
    <property type="entry name" value="RESPONSE_REGULATORY"/>
    <property type="match status" value="1"/>
</dbReference>
<dbReference type="SUPFAM" id="SSF55874">
    <property type="entry name" value="ATPase domain of HSP90 chaperone/DNA topoisomerase II/histidine kinase"/>
    <property type="match status" value="1"/>
</dbReference>
<organism evidence="14 15">
    <name type="scientific">Eiseniibacteriota bacterium</name>
    <dbReference type="NCBI Taxonomy" id="2212470"/>
    <lineage>
        <taxon>Bacteria</taxon>
        <taxon>Candidatus Eiseniibacteriota</taxon>
    </lineage>
</organism>
<dbReference type="EMBL" id="VBOS01000348">
    <property type="protein sequence ID" value="TMQ51915.1"/>
    <property type="molecule type" value="Genomic_DNA"/>
</dbReference>
<dbReference type="Pfam" id="PF02518">
    <property type="entry name" value="HATPase_c"/>
    <property type="match status" value="1"/>
</dbReference>
<feature type="non-terminal residue" evidence="14">
    <location>
        <position position="1"/>
    </location>
</feature>
<dbReference type="SMART" id="SM00387">
    <property type="entry name" value="HATPase_c"/>
    <property type="match status" value="1"/>
</dbReference>
<dbReference type="PRINTS" id="PR00344">
    <property type="entry name" value="BCTRLSENSOR"/>
</dbReference>
<evidence type="ECO:0000256" key="10">
    <source>
        <dbReference type="ARBA" id="ARBA00068150"/>
    </source>
</evidence>
<dbReference type="PANTHER" id="PTHR45339">
    <property type="entry name" value="HYBRID SIGNAL TRANSDUCTION HISTIDINE KINASE J"/>
    <property type="match status" value="1"/>
</dbReference>
<comment type="catalytic activity">
    <reaction evidence="1">
        <text>ATP + protein L-histidine = ADP + protein N-phospho-L-histidine.</text>
        <dbReference type="EC" id="2.7.13.3"/>
    </reaction>
</comment>
<feature type="non-terminal residue" evidence="14">
    <location>
        <position position="446"/>
    </location>
</feature>
<dbReference type="InterPro" id="IPR005467">
    <property type="entry name" value="His_kinase_dom"/>
</dbReference>
<dbReference type="GO" id="GO:0000155">
    <property type="term" value="F:phosphorelay sensor kinase activity"/>
    <property type="evidence" value="ECO:0007669"/>
    <property type="project" value="InterPro"/>
</dbReference>
<evidence type="ECO:0000256" key="1">
    <source>
        <dbReference type="ARBA" id="ARBA00000085"/>
    </source>
</evidence>